<dbReference type="SUPFAM" id="SSF48452">
    <property type="entry name" value="TPR-like"/>
    <property type="match status" value="1"/>
</dbReference>
<dbReference type="PROSITE" id="PS51257">
    <property type="entry name" value="PROKAR_LIPOPROTEIN"/>
    <property type="match status" value="1"/>
</dbReference>
<comment type="caution">
    <text evidence="1">The sequence shown here is derived from an EMBL/GenBank/DDBJ whole genome shotgun (WGS) entry which is preliminary data.</text>
</comment>
<dbReference type="Gene3D" id="1.25.40.390">
    <property type="match status" value="2"/>
</dbReference>
<keyword evidence="1" id="KW-0449">Lipoprotein</keyword>
<proteinExistence type="predicted"/>
<dbReference type="Pfam" id="PF12741">
    <property type="entry name" value="SusD-like"/>
    <property type="match status" value="2"/>
</dbReference>
<evidence type="ECO:0000313" key="1">
    <source>
        <dbReference type="EMBL" id="MBO8479261.1"/>
    </source>
</evidence>
<reference evidence="1" key="2">
    <citation type="journal article" date="2021" name="PeerJ">
        <title>Extensive microbial diversity within the chicken gut microbiome revealed by metagenomics and culture.</title>
        <authorList>
            <person name="Gilroy R."/>
            <person name="Ravi A."/>
            <person name="Getino M."/>
            <person name="Pursley I."/>
            <person name="Horton D.L."/>
            <person name="Alikhan N.F."/>
            <person name="Baker D."/>
            <person name="Gharbi K."/>
            <person name="Hall N."/>
            <person name="Watson M."/>
            <person name="Adriaenssens E.M."/>
            <person name="Foster-Nyarko E."/>
            <person name="Jarju S."/>
            <person name="Secka A."/>
            <person name="Antonio M."/>
            <person name="Oren A."/>
            <person name="Chaudhuri R.R."/>
            <person name="La Ragione R."/>
            <person name="Hildebrand F."/>
            <person name="Pallen M.J."/>
        </authorList>
    </citation>
    <scope>NUCLEOTIDE SEQUENCE</scope>
    <source>
        <strain evidence="1">2478</strain>
    </source>
</reference>
<accession>A0A9D9IWF0</accession>
<protein>
    <submittedName>
        <fullName evidence="1">SusD/RagB family nutrient-binding outer membrane lipoprotein</fullName>
    </submittedName>
</protein>
<dbReference type="Proteomes" id="UP000823771">
    <property type="component" value="Unassembled WGS sequence"/>
</dbReference>
<dbReference type="InterPro" id="IPR011990">
    <property type="entry name" value="TPR-like_helical_dom_sf"/>
</dbReference>
<evidence type="ECO:0000313" key="2">
    <source>
        <dbReference type="Proteomes" id="UP000823771"/>
    </source>
</evidence>
<name>A0A9D9IWF0_9BACT</name>
<organism evidence="1 2">
    <name type="scientific">Candidatus Cryptobacteroides excrementipullorum</name>
    <dbReference type="NCBI Taxonomy" id="2840761"/>
    <lineage>
        <taxon>Bacteria</taxon>
        <taxon>Pseudomonadati</taxon>
        <taxon>Bacteroidota</taxon>
        <taxon>Bacteroidia</taxon>
        <taxon>Bacteroidales</taxon>
        <taxon>Candidatus Cryptobacteroides</taxon>
    </lineage>
</organism>
<gene>
    <name evidence="1" type="ORF">IAB80_10305</name>
</gene>
<dbReference type="InterPro" id="IPR024302">
    <property type="entry name" value="SusD-like"/>
</dbReference>
<sequence length="674" mass="76005">MKKLSEILYAGAAVLALSACSDFDEVNRNPQAVDELMARPYYALNQSILYAQQNPDTGERLFVINWAASARQDGEDGYGTSAGEYNDDHLNAAFNYMCNAMTYCQNAITLCDVQLENAEQAGLTEHQIEFYPNVRAFARIWMVYLMSEFADSFGPMPIDGFQGINPEFRSVQEVYYYMFDELRDAIANINTSVDPSEEEAQCDEAYGFDPDQWKSYAISMWMRLAMRLSEADPGKAQTEFESALAAGNGILVNEDTFRVREVDGWDNLSGVMSRTWDWQTLSATMANLTTNLGVDVRSILSDASGILYSAPDVTRYEGSIKDASTYLGKRYDRHWAANTDNPTKQYFFDGLPSVMDPRALLYYFLPGDYANRRVSGYVGNFLSDNARTTEGMYDENGVLMEGTETDATYCWNGLNAGWLFDQSASTNGLVNGDQISTYGYGGTYPQLSDEYRNSTNFRVFFGPWETYFLLAEAALRGWNVGTDAKTAYEEGIRLSFEYTGLSQHYESYIASTTYNRVGTSVAFDHVDEPADFEIEYVDGYTGERLTTTYHYPDVENILYPGFNGRKALNDQLTKIITQKYIANTPWLPLENLSDHRRLGLPFWEIPVSTTTLPYMPEWSSTSYQGPQRPGYFVQRMPYPSSLNNADPTGYARALELLGGDNTRVTPLWWAIGGH</sequence>
<dbReference type="AlphaFoldDB" id="A0A9D9IWF0"/>
<dbReference type="EMBL" id="JADILZ010000100">
    <property type="protein sequence ID" value="MBO8479261.1"/>
    <property type="molecule type" value="Genomic_DNA"/>
</dbReference>
<reference evidence="1" key="1">
    <citation type="submission" date="2020-10" db="EMBL/GenBank/DDBJ databases">
        <authorList>
            <person name="Gilroy R."/>
        </authorList>
    </citation>
    <scope>NUCLEOTIDE SEQUENCE</scope>
    <source>
        <strain evidence="1">2478</strain>
    </source>
</reference>